<dbReference type="Proteomes" id="UP001374584">
    <property type="component" value="Unassembled WGS sequence"/>
</dbReference>
<gene>
    <name evidence="1" type="ORF">VNO80_05053</name>
</gene>
<evidence type="ECO:0000313" key="1">
    <source>
        <dbReference type="EMBL" id="KAK7379589.1"/>
    </source>
</evidence>
<evidence type="ECO:0000313" key="2">
    <source>
        <dbReference type="Proteomes" id="UP001374584"/>
    </source>
</evidence>
<keyword evidence="2" id="KW-1185">Reference proteome</keyword>
<proteinExistence type="predicted"/>
<dbReference type="AlphaFoldDB" id="A0AAN9NUH8"/>
<comment type="caution">
    <text evidence="1">The sequence shown here is derived from an EMBL/GenBank/DDBJ whole genome shotgun (WGS) entry which is preliminary data.</text>
</comment>
<sequence>MMKKMKMKMMIEVWVEERVREMVLGVDVMMKVERREKRKRVWIGWVEVDEKHKKGKKGELGENAKEDLKRAYPVRILIIFSEKKKMIAYPGLGPGFGVLRRW</sequence>
<reference evidence="1 2" key="1">
    <citation type="submission" date="2024-01" db="EMBL/GenBank/DDBJ databases">
        <title>The genomes of 5 underutilized Papilionoideae crops provide insights into root nodulation and disease resistanc.</title>
        <authorList>
            <person name="Jiang F."/>
        </authorList>
    </citation>
    <scope>NUCLEOTIDE SEQUENCE [LARGE SCALE GENOMIC DNA]</scope>
    <source>
        <strain evidence="1">JINMINGXINNONG_FW02</strain>
        <tissue evidence="1">Leaves</tissue>
    </source>
</reference>
<dbReference type="EMBL" id="JAYMYR010000002">
    <property type="protein sequence ID" value="KAK7379589.1"/>
    <property type="molecule type" value="Genomic_DNA"/>
</dbReference>
<accession>A0AAN9NUH8</accession>
<organism evidence="1 2">
    <name type="scientific">Phaseolus coccineus</name>
    <name type="common">Scarlet runner bean</name>
    <name type="synonym">Phaseolus multiflorus</name>
    <dbReference type="NCBI Taxonomy" id="3886"/>
    <lineage>
        <taxon>Eukaryota</taxon>
        <taxon>Viridiplantae</taxon>
        <taxon>Streptophyta</taxon>
        <taxon>Embryophyta</taxon>
        <taxon>Tracheophyta</taxon>
        <taxon>Spermatophyta</taxon>
        <taxon>Magnoliopsida</taxon>
        <taxon>eudicotyledons</taxon>
        <taxon>Gunneridae</taxon>
        <taxon>Pentapetalae</taxon>
        <taxon>rosids</taxon>
        <taxon>fabids</taxon>
        <taxon>Fabales</taxon>
        <taxon>Fabaceae</taxon>
        <taxon>Papilionoideae</taxon>
        <taxon>50 kb inversion clade</taxon>
        <taxon>NPAAA clade</taxon>
        <taxon>indigoferoid/millettioid clade</taxon>
        <taxon>Phaseoleae</taxon>
        <taxon>Phaseolus</taxon>
    </lineage>
</organism>
<name>A0AAN9NUH8_PHACN</name>
<protein>
    <submittedName>
        <fullName evidence="1">Uncharacterized protein</fullName>
    </submittedName>
</protein>